<dbReference type="PANTHER" id="PTHR33444:SF2">
    <property type="entry name" value="MARVEL DOMAIN-CONTAINING PROTEIN"/>
    <property type="match status" value="1"/>
</dbReference>
<keyword evidence="3" id="KW-1185">Reference proteome</keyword>
<evidence type="ECO:0000313" key="2">
    <source>
        <dbReference type="EMBL" id="GLD45571.1"/>
    </source>
</evidence>
<dbReference type="PANTHER" id="PTHR33444">
    <property type="entry name" value="SI:DKEY-19B23.12-RELATED"/>
    <property type="match status" value="1"/>
</dbReference>
<feature type="transmembrane region" description="Helical" evidence="1">
    <location>
        <begin position="12"/>
        <end position="34"/>
    </location>
</feature>
<dbReference type="EMBL" id="BRZM01000001">
    <property type="protein sequence ID" value="GLD45571.1"/>
    <property type="molecule type" value="Genomic_DNA"/>
</dbReference>
<organism evidence="2 3">
    <name type="scientific">Lates japonicus</name>
    <name type="common">Japanese lates</name>
    <dbReference type="NCBI Taxonomy" id="270547"/>
    <lineage>
        <taxon>Eukaryota</taxon>
        <taxon>Metazoa</taxon>
        <taxon>Chordata</taxon>
        <taxon>Craniata</taxon>
        <taxon>Vertebrata</taxon>
        <taxon>Euteleostomi</taxon>
        <taxon>Actinopterygii</taxon>
        <taxon>Neopterygii</taxon>
        <taxon>Teleostei</taxon>
        <taxon>Neoteleostei</taxon>
        <taxon>Acanthomorphata</taxon>
        <taxon>Carangaria</taxon>
        <taxon>Carangaria incertae sedis</taxon>
        <taxon>Centropomidae</taxon>
        <taxon>Lates</taxon>
    </lineage>
</organism>
<proteinExistence type="predicted"/>
<feature type="non-terminal residue" evidence="2">
    <location>
        <position position="226"/>
    </location>
</feature>
<gene>
    <name evidence="2" type="ORF">AKAME5_000006700</name>
</gene>
<dbReference type="InterPro" id="IPR040350">
    <property type="entry name" value="TMEM272"/>
</dbReference>
<dbReference type="Proteomes" id="UP001279410">
    <property type="component" value="Unassembled WGS sequence"/>
</dbReference>
<dbReference type="AlphaFoldDB" id="A0AAD3QW36"/>
<feature type="transmembrane region" description="Helical" evidence="1">
    <location>
        <begin position="202"/>
        <end position="225"/>
    </location>
</feature>
<feature type="transmembrane region" description="Helical" evidence="1">
    <location>
        <begin position="84"/>
        <end position="103"/>
    </location>
</feature>
<keyword evidence="1" id="KW-1133">Transmembrane helix</keyword>
<sequence length="226" mass="25027">MAGNSLTNFFCSLLSAGGFIAGCTVLFLIAFPIAEITIGAVYMYECPAAPVIPVYVMVCGILALVLIGLFALPKLICPAKQDSMTWTVCILSLVLFVFIWFIYGSYQIYSVYPPNYNKNITDPNRVNNSFYTPDNKLGLTLENQNHSLPNLNQTQVISNNQTLRTLIQTLVLSNIRSKTNREHLNAPQGHVMAVVPYCDRTLYLLAFWTTTLVYALAGNALVIVIC</sequence>
<reference evidence="2" key="1">
    <citation type="submission" date="2022-08" db="EMBL/GenBank/DDBJ databases">
        <title>Genome sequencing of akame (Lates japonicus).</title>
        <authorList>
            <person name="Hashiguchi Y."/>
            <person name="Takahashi H."/>
        </authorList>
    </citation>
    <scope>NUCLEOTIDE SEQUENCE</scope>
    <source>
        <strain evidence="2">Kochi</strain>
    </source>
</reference>
<keyword evidence="1" id="KW-0472">Membrane</keyword>
<feature type="transmembrane region" description="Helical" evidence="1">
    <location>
        <begin position="54"/>
        <end position="72"/>
    </location>
</feature>
<comment type="caution">
    <text evidence="2">The sequence shown here is derived from an EMBL/GenBank/DDBJ whole genome shotgun (WGS) entry which is preliminary data.</text>
</comment>
<accession>A0AAD3QW36</accession>
<keyword evidence="1" id="KW-0812">Transmembrane</keyword>
<evidence type="ECO:0000256" key="1">
    <source>
        <dbReference type="SAM" id="Phobius"/>
    </source>
</evidence>
<name>A0AAD3QW36_LATJO</name>
<evidence type="ECO:0000313" key="3">
    <source>
        <dbReference type="Proteomes" id="UP001279410"/>
    </source>
</evidence>
<protein>
    <submittedName>
        <fullName evidence="2">Uncharacterized protein</fullName>
    </submittedName>
</protein>